<evidence type="ECO:0000256" key="3">
    <source>
        <dbReference type="ARBA" id="ARBA00007806"/>
    </source>
</evidence>
<evidence type="ECO:0000256" key="1">
    <source>
        <dbReference type="ARBA" id="ARBA00004240"/>
    </source>
</evidence>
<dbReference type="Pfam" id="PF21365">
    <property type="entry name" value="Glyco_hydro_31_3rd"/>
    <property type="match status" value="1"/>
</dbReference>
<dbReference type="EMBL" id="LXTC01000003">
    <property type="protein sequence ID" value="OBA21044.1"/>
    <property type="molecule type" value="Genomic_DNA"/>
</dbReference>
<evidence type="ECO:0000256" key="9">
    <source>
        <dbReference type="ARBA" id="ARBA00042895"/>
    </source>
</evidence>
<evidence type="ECO:0000256" key="6">
    <source>
        <dbReference type="ARBA" id="ARBA00022824"/>
    </source>
</evidence>
<comment type="caution">
    <text evidence="15">The sequence shown here is derived from an EMBL/GenBank/DDBJ whole genome shotgun (WGS) entry which is preliminary data.</text>
</comment>
<dbReference type="Proteomes" id="UP000092555">
    <property type="component" value="Unassembled WGS sequence"/>
</dbReference>
<proteinExistence type="inferred from homology"/>
<evidence type="ECO:0000256" key="11">
    <source>
        <dbReference type="SAM" id="SignalP"/>
    </source>
</evidence>
<feature type="signal peptide" evidence="11">
    <location>
        <begin position="1"/>
        <end position="19"/>
    </location>
</feature>
<evidence type="ECO:0000313" key="15">
    <source>
        <dbReference type="EMBL" id="OBA21044.1"/>
    </source>
</evidence>
<dbReference type="InterPro" id="IPR017853">
    <property type="entry name" value="GH"/>
</dbReference>
<feature type="chain" id="PRO_5008291715" description="Glucosidase II subunit alpha" evidence="11">
    <location>
        <begin position="20"/>
        <end position="931"/>
    </location>
</feature>
<feature type="domain" description="Glycosyl hydrolase family 31 C-terminal" evidence="14">
    <location>
        <begin position="693"/>
        <end position="786"/>
    </location>
</feature>
<accession>A0A1A0HA88</accession>
<dbReference type="PANTHER" id="PTHR22762:SF54">
    <property type="entry name" value="BCDNA.GH04962"/>
    <property type="match status" value="1"/>
</dbReference>
<keyword evidence="8 10" id="KW-0326">Glycosidase</keyword>
<protein>
    <recommendedName>
        <fullName evidence="9">Glucosidase II subunit alpha</fullName>
    </recommendedName>
</protein>
<evidence type="ECO:0000313" key="16">
    <source>
        <dbReference type="Proteomes" id="UP000092555"/>
    </source>
</evidence>
<dbReference type="GO" id="GO:0070880">
    <property type="term" value="P:fungal-type cell wall beta-glucan biosynthetic process"/>
    <property type="evidence" value="ECO:0007669"/>
    <property type="project" value="EnsemblFungi"/>
</dbReference>
<dbReference type="RefSeq" id="XP_018711554.1">
    <property type="nucleotide sequence ID" value="XM_018855895.1"/>
</dbReference>
<sequence>MQRLAPIWAVLLMLATAGAVKEYLFKDCRQSGFCHRNRHYASQMARLGASALPYTIAPGSVSVSDTHIHGLLTKSLPHGGHVQLPWLVSVLNGDSVRFKVDENRSHVDVEGLDCRRYDQALDAVFGAPAAAKTTPLEGAALRREAGRVTYAFGPAGSYSVAVQYSPVKVTICKAGEPQVVINDRALLNMEHFRAEADNAAHVHAQLELDFDMFRDSFGDAKNDRLPLGPEAVAVDVRLPGYRHVYGVPEHADALSLKDTTHSDWPYRLFNVDIFEYETDSRMPMYGAIPLLVGAKPGAAVGVLWASAADTFVDVHKAESVAAHWISENGVLDMVVILGDRPADVNRKYGLLAGFAALPQEFALGYHQCRWNYNDVADVLAIADQMDQHLVPFDTVWLDIEYADRKQYFTWNPSTFGGHAAMMELLDVTGRNLVVIVDPHLKTGYGVSDRVELLGIGIKTPANATYKGHCWPGESVWVDALNPLAQAYWDLLFAFHHGLFLGRHTNVHLWNDMNEPSFFNGPETSSPRDNLHYGAVEHRSVHNLWGKAFHELTHNALSKRLAPTSRQRPFILTRSYYAGSQRTAAMWTGDNMASWEHLRASVPMVLTSNVVNMPFAGADVGGFFGDPSKELLARWYQTGIWYPFFRAHAHIDSRRREPWVPGEPYLSIIRDAVRLRYALLPTLYTLFHEASVDGTPVWRPMFYESPEDTLTYELDDQFFLGNSGLLVKPATEEACDNVSVYIPHGQVYYDYTNGRPRPHSRLEGSGRVSKKVSLADIPVFVKGGSILARRDRYRRSAKLMRNDPYSLVVALSKDSTAQGRLYIDDGESYGYKEGKSLLVSFEATAGRLTGTSRSGDETYAASLRHVMVERITIVGWGGSHVEGVEITQQDTTWSAKFERNGDMIEVLGPKLNIVDDWVVRFREVEQDVHDEL</sequence>
<dbReference type="AlphaFoldDB" id="A0A1A0HA88"/>
<dbReference type="STRING" id="869754.A0A1A0HA88"/>
<dbReference type="GO" id="GO:0030246">
    <property type="term" value="F:carbohydrate binding"/>
    <property type="evidence" value="ECO:0007669"/>
    <property type="project" value="InterPro"/>
</dbReference>
<dbReference type="CDD" id="cd06603">
    <property type="entry name" value="GH31_GANC_GANAB_alpha"/>
    <property type="match status" value="1"/>
</dbReference>
<dbReference type="OrthoDB" id="1334205at2759"/>
<dbReference type="InterPro" id="IPR025887">
    <property type="entry name" value="Glyco_hydro_31_N_dom"/>
</dbReference>
<keyword evidence="16" id="KW-1185">Reference proteome</keyword>
<evidence type="ECO:0000259" key="12">
    <source>
        <dbReference type="Pfam" id="PF01055"/>
    </source>
</evidence>
<organism evidence="15 16">
    <name type="scientific">Metschnikowia bicuspidata var. bicuspidata NRRL YB-4993</name>
    <dbReference type="NCBI Taxonomy" id="869754"/>
    <lineage>
        <taxon>Eukaryota</taxon>
        <taxon>Fungi</taxon>
        <taxon>Dikarya</taxon>
        <taxon>Ascomycota</taxon>
        <taxon>Saccharomycotina</taxon>
        <taxon>Pichiomycetes</taxon>
        <taxon>Metschnikowiaceae</taxon>
        <taxon>Metschnikowia</taxon>
    </lineage>
</organism>
<dbReference type="Gene3D" id="3.20.20.80">
    <property type="entry name" value="Glycosidases"/>
    <property type="match status" value="2"/>
</dbReference>
<dbReference type="SUPFAM" id="SSF51011">
    <property type="entry name" value="Glycosyl hydrolase domain"/>
    <property type="match status" value="1"/>
</dbReference>
<evidence type="ECO:0000256" key="10">
    <source>
        <dbReference type="RuleBase" id="RU361185"/>
    </source>
</evidence>
<dbReference type="SUPFAM" id="SSF51445">
    <property type="entry name" value="(Trans)glycosidases"/>
    <property type="match status" value="1"/>
</dbReference>
<dbReference type="GO" id="GO:0106407">
    <property type="term" value="F:Glc2Man9GlcNAc2 oligosaccharide glucosidase activity"/>
    <property type="evidence" value="ECO:0007669"/>
    <property type="project" value="EnsemblFungi"/>
</dbReference>
<evidence type="ECO:0000256" key="5">
    <source>
        <dbReference type="ARBA" id="ARBA00022801"/>
    </source>
</evidence>
<evidence type="ECO:0000259" key="13">
    <source>
        <dbReference type="Pfam" id="PF13802"/>
    </source>
</evidence>
<dbReference type="GO" id="GO:0006491">
    <property type="term" value="P:N-glycan processing"/>
    <property type="evidence" value="ECO:0007669"/>
    <property type="project" value="EnsemblFungi"/>
</dbReference>
<evidence type="ECO:0000256" key="7">
    <source>
        <dbReference type="ARBA" id="ARBA00023180"/>
    </source>
</evidence>
<gene>
    <name evidence="15" type="ORF">METBIDRAFT_31664</name>
</gene>
<keyword evidence="7" id="KW-0325">Glycoprotein</keyword>
<dbReference type="CDD" id="cd14752">
    <property type="entry name" value="GH31_N"/>
    <property type="match status" value="1"/>
</dbReference>
<feature type="domain" description="Glycoside hydrolase family 31 N-terminal" evidence="13">
    <location>
        <begin position="88"/>
        <end position="313"/>
    </location>
</feature>
<dbReference type="InterPro" id="IPR048395">
    <property type="entry name" value="Glyco_hydro_31_C"/>
</dbReference>
<dbReference type="PANTHER" id="PTHR22762">
    <property type="entry name" value="ALPHA-GLUCOSIDASE"/>
    <property type="match status" value="1"/>
</dbReference>
<evidence type="ECO:0000256" key="8">
    <source>
        <dbReference type="ARBA" id="ARBA00023295"/>
    </source>
</evidence>
<dbReference type="InterPro" id="IPR000322">
    <property type="entry name" value="Glyco_hydro_31_TIM"/>
</dbReference>
<evidence type="ECO:0000256" key="4">
    <source>
        <dbReference type="ARBA" id="ARBA00022729"/>
    </source>
</evidence>
<dbReference type="Pfam" id="PF01055">
    <property type="entry name" value="Glyco_hydro_31_2nd"/>
    <property type="match status" value="1"/>
</dbReference>
<dbReference type="SUPFAM" id="SSF74650">
    <property type="entry name" value="Galactose mutarotase-like"/>
    <property type="match status" value="1"/>
</dbReference>
<comment type="similarity">
    <text evidence="3 10">Belongs to the glycosyl hydrolase 31 family.</text>
</comment>
<name>A0A1A0HA88_9ASCO</name>
<dbReference type="InterPro" id="IPR011013">
    <property type="entry name" value="Gal_mutarotase_sf_dom"/>
</dbReference>
<keyword evidence="5 10" id="KW-0378">Hydrolase</keyword>
<dbReference type="GeneID" id="30028871"/>
<keyword evidence="6" id="KW-0256">Endoplasmic reticulum</keyword>
<dbReference type="Gene3D" id="2.60.40.1180">
    <property type="entry name" value="Golgi alpha-mannosidase II"/>
    <property type="match status" value="2"/>
</dbReference>
<comment type="pathway">
    <text evidence="2">Glycan metabolism; N-glycan metabolism.</text>
</comment>
<dbReference type="Pfam" id="PF13802">
    <property type="entry name" value="Gal_mutarotas_2"/>
    <property type="match status" value="1"/>
</dbReference>
<evidence type="ECO:0000256" key="2">
    <source>
        <dbReference type="ARBA" id="ARBA00004833"/>
    </source>
</evidence>
<dbReference type="GO" id="GO:0005788">
    <property type="term" value="C:endoplasmic reticulum lumen"/>
    <property type="evidence" value="ECO:0007669"/>
    <property type="project" value="EnsemblFungi"/>
</dbReference>
<evidence type="ECO:0000259" key="14">
    <source>
        <dbReference type="Pfam" id="PF21365"/>
    </source>
</evidence>
<reference evidence="15 16" key="1">
    <citation type="submission" date="2016-05" db="EMBL/GenBank/DDBJ databases">
        <title>Comparative genomics of biotechnologically important yeasts.</title>
        <authorList>
            <consortium name="DOE Joint Genome Institute"/>
            <person name="Riley R."/>
            <person name="Haridas S."/>
            <person name="Wolfe K.H."/>
            <person name="Lopes M.R."/>
            <person name="Hittinger C.T."/>
            <person name="Goker M."/>
            <person name="Salamov A."/>
            <person name="Wisecaver J."/>
            <person name="Long T.M."/>
            <person name="Aerts A.L."/>
            <person name="Barry K."/>
            <person name="Choi C."/>
            <person name="Clum A."/>
            <person name="Coughlan A.Y."/>
            <person name="Deshpande S."/>
            <person name="Douglass A.P."/>
            <person name="Hanson S.J."/>
            <person name="Klenk H.-P."/>
            <person name="LaButti K."/>
            <person name="Lapidus A."/>
            <person name="Lindquist E."/>
            <person name="Lipzen A."/>
            <person name="Meier-kolthoff J.P."/>
            <person name="Ohm R.A."/>
            <person name="Otillar R.P."/>
            <person name="Pangilinan J."/>
            <person name="Peng Y."/>
            <person name="Rokas A."/>
            <person name="Rosa C.A."/>
            <person name="Scheuner C."/>
            <person name="Sibirny A.A."/>
            <person name="Slot J.C."/>
            <person name="Stielow J.B."/>
            <person name="Sun H."/>
            <person name="Kurtzman C.P."/>
            <person name="Blackwell M."/>
            <person name="Grigoriev I.V."/>
            <person name="Jeffries T.W."/>
        </authorList>
    </citation>
    <scope>NUCLEOTIDE SEQUENCE [LARGE SCALE GENOMIC DNA]</scope>
    <source>
        <strain evidence="15 16">NRRL YB-4993</strain>
    </source>
</reference>
<dbReference type="Gene3D" id="2.60.40.1760">
    <property type="entry name" value="glycosyl hydrolase (family 31)"/>
    <property type="match status" value="1"/>
</dbReference>
<dbReference type="InterPro" id="IPR013780">
    <property type="entry name" value="Glyco_hydro_b"/>
</dbReference>
<keyword evidence="4 11" id="KW-0732">Signal</keyword>
<feature type="domain" description="Glycoside hydrolase family 31 TIM barrel" evidence="12">
    <location>
        <begin position="356"/>
        <end position="685"/>
    </location>
</feature>
<dbReference type="GO" id="GO:0033919">
    <property type="term" value="F:glucan 1,3-alpha-glucosidase activity"/>
    <property type="evidence" value="ECO:0007669"/>
    <property type="project" value="EnsemblFungi"/>
</dbReference>
<dbReference type="GO" id="GO:0017177">
    <property type="term" value="C:glucosidase II complex"/>
    <property type="evidence" value="ECO:0007669"/>
    <property type="project" value="EnsemblFungi"/>
</dbReference>
<comment type="subcellular location">
    <subcellularLocation>
        <location evidence="1">Endoplasmic reticulum</location>
    </subcellularLocation>
</comment>